<name>A0ABV5BY84_9BACL</name>
<dbReference type="RefSeq" id="WP_375519426.1">
    <property type="nucleotide sequence ID" value="NZ_JBHIRY010000005.1"/>
</dbReference>
<keyword evidence="3" id="KW-0808">Transferase</keyword>
<accession>A0ABV5BY84</accession>
<dbReference type="EMBL" id="JBHIRY010000005">
    <property type="protein sequence ID" value="MFB5760251.1"/>
    <property type="molecule type" value="Genomic_DNA"/>
</dbReference>
<dbReference type="EC" id="2.4.-.-" evidence="3"/>
<dbReference type="SUPFAM" id="SSF53756">
    <property type="entry name" value="UDP-Glycosyltransferase/glycogen phosphorylase"/>
    <property type="match status" value="1"/>
</dbReference>
<dbReference type="Proteomes" id="UP001580430">
    <property type="component" value="Unassembled WGS sequence"/>
</dbReference>
<dbReference type="Gene3D" id="3.40.50.2000">
    <property type="entry name" value="Glycogen Phosphorylase B"/>
    <property type="match status" value="2"/>
</dbReference>
<gene>
    <name evidence="3" type="ORF">ACE5LO_07565</name>
</gene>
<feature type="domain" description="Glycosyltransferase subfamily 4-like N-terminal" evidence="2">
    <location>
        <begin position="15"/>
        <end position="204"/>
    </location>
</feature>
<dbReference type="Pfam" id="PF13439">
    <property type="entry name" value="Glyco_transf_4"/>
    <property type="match status" value="1"/>
</dbReference>
<feature type="domain" description="Glycosyl transferase family 1" evidence="1">
    <location>
        <begin position="212"/>
        <end position="366"/>
    </location>
</feature>
<keyword evidence="3" id="KW-0328">Glycosyltransferase</keyword>
<organism evidence="3 4">
    <name type="scientific">Paenibacillus medicaginis</name>
    <dbReference type="NCBI Taxonomy" id="1470560"/>
    <lineage>
        <taxon>Bacteria</taxon>
        <taxon>Bacillati</taxon>
        <taxon>Bacillota</taxon>
        <taxon>Bacilli</taxon>
        <taxon>Bacillales</taxon>
        <taxon>Paenibacillaceae</taxon>
        <taxon>Paenibacillus</taxon>
    </lineage>
</organism>
<evidence type="ECO:0000259" key="2">
    <source>
        <dbReference type="Pfam" id="PF13439"/>
    </source>
</evidence>
<comment type="caution">
    <text evidence="3">The sequence shown here is derived from an EMBL/GenBank/DDBJ whole genome shotgun (WGS) entry which is preliminary data.</text>
</comment>
<keyword evidence="4" id="KW-1185">Reference proteome</keyword>
<dbReference type="PANTHER" id="PTHR45947:SF13">
    <property type="entry name" value="TRANSFERASE"/>
    <property type="match status" value="1"/>
</dbReference>
<reference evidence="3 4" key="1">
    <citation type="submission" date="2024-09" db="EMBL/GenBank/DDBJ databases">
        <title>Paenibacillus zeirhizospherea sp. nov., isolated from surface of the maize (Zea mays) roots in a horticulture field, Hungary.</title>
        <authorList>
            <person name="Marton D."/>
            <person name="Farkas M."/>
            <person name="Bedics A."/>
            <person name="Toth E."/>
            <person name="Tancsics A."/>
            <person name="Boka K."/>
            <person name="Marati G."/>
            <person name="Kriszt B."/>
            <person name="Cserhati M."/>
        </authorList>
    </citation>
    <scope>NUCLEOTIDE SEQUENCE [LARGE SCALE GENOMIC DNA]</scope>
    <source>
        <strain evidence="3 4">JCM 18446</strain>
    </source>
</reference>
<evidence type="ECO:0000313" key="3">
    <source>
        <dbReference type="EMBL" id="MFB5760251.1"/>
    </source>
</evidence>
<dbReference type="Pfam" id="PF00534">
    <property type="entry name" value="Glycos_transf_1"/>
    <property type="match status" value="1"/>
</dbReference>
<evidence type="ECO:0000259" key="1">
    <source>
        <dbReference type="Pfam" id="PF00534"/>
    </source>
</evidence>
<dbReference type="InterPro" id="IPR028098">
    <property type="entry name" value="Glyco_trans_4-like_N"/>
</dbReference>
<evidence type="ECO:0000313" key="4">
    <source>
        <dbReference type="Proteomes" id="UP001580430"/>
    </source>
</evidence>
<proteinExistence type="predicted"/>
<dbReference type="InterPro" id="IPR001296">
    <property type="entry name" value="Glyco_trans_1"/>
</dbReference>
<dbReference type="InterPro" id="IPR050194">
    <property type="entry name" value="Glycosyltransferase_grp1"/>
</dbReference>
<protein>
    <submittedName>
        <fullName evidence="3">Glycosyltransferase</fullName>
        <ecNumber evidence="3">2.4.-.-</ecNumber>
    </submittedName>
</protein>
<sequence length="401" mass="45962">MIKVLLVHNYYQQRGGEDKVVAQELELLQAKGIDVQAYSVHNDKIKEQGIVRKALTALETTWSHQEYLNIKKLLMDMKPDVVHVHNFFPLVSPSIYYASRQAGIPVVQTLHNYRLICPAATFMRNNQVCEECLHGSLMNSVKNGCYRNSKVQTLPVASMIKINRIMGTWSRQVNRYIVLTEFAKKKFIQSGLPAERIVVKPNFIKRPRKSASLPPVHNYIVFVGRISAEKGVQNLLEAWRLVRNKSETKLLVIGDGPERERLSAMYGDESVQFLGNQDAETVLQYMEHARYLAVPSIWYEGFPMTIVESYSVGTPVLCSRIGALEEVVKDAVTGFHFSHDNIEHISETIEHALDNIHYQEMRNNVRRAYEALYTEDVSFNQILNIYKEVIEENAYAKTNEI</sequence>
<dbReference type="GO" id="GO:0016757">
    <property type="term" value="F:glycosyltransferase activity"/>
    <property type="evidence" value="ECO:0007669"/>
    <property type="project" value="UniProtKB-KW"/>
</dbReference>
<dbReference type="PANTHER" id="PTHR45947">
    <property type="entry name" value="SULFOQUINOVOSYL TRANSFERASE SQD2"/>
    <property type="match status" value="1"/>
</dbReference>